<dbReference type="InterPro" id="IPR011604">
    <property type="entry name" value="PDDEXK-like_dom_sf"/>
</dbReference>
<evidence type="ECO:0000256" key="14">
    <source>
        <dbReference type="ARBA" id="ARBA00023014"/>
    </source>
</evidence>
<keyword evidence="10" id="KW-0378">Hydrolase</keyword>
<evidence type="ECO:0000256" key="8">
    <source>
        <dbReference type="ARBA" id="ARBA00022723"/>
    </source>
</evidence>
<dbReference type="PANTHER" id="PTHR36531">
    <property type="entry name" value="CRISPR-ASSOCIATED EXONUCLEASE CAS4"/>
    <property type="match status" value="1"/>
</dbReference>
<evidence type="ECO:0000256" key="6">
    <source>
        <dbReference type="ARBA" id="ARBA00022705"/>
    </source>
</evidence>
<evidence type="ECO:0000256" key="5">
    <source>
        <dbReference type="ARBA" id="ARBA00022485"/>
    </source>
</evidence>
<evidence type="ECO:0000256" key="3">
    <source>
        <dbReference type="ARBA" id="ARBA00007913"/>
    </source>
</evidence>
<dbReference type="GO" id="GO:0006260">
    <property type="term" value="P:DNA replication"/>
    <property type="evidence" value="ECO:0007669"/>
    <property type="project" value="UniProtKB-KW"/>
</dbReference>
<comment type="similarity">
    <text evidence="3">Belongs to the DNA2/NAM7 helicase family.</text>
</comment>
<keyword evidence="6" id="KW-0235">DNA replication</keyword>
<evidence type="ECO:0000256" key="15">
    <source>
        <dbReference type="ARBA" id="ARBA00023242"/>
    </source>
</evidence>
<reference evidence="20" key="2">
    <citation type="submission" date="2020-05" db="UniProtKB">
        <authorList>
            <consortium name="EnsemblMetazoa"/>
        </authorList>
    </citation>
    <scope>IDENTIFICATION</scope>
    <source>
        <strain evidence="20">WRAIR2</strain>
    </source>
</reference>
<evidence type="ECO:0000256" key="2">
    <source>
        <dbReference type="ARBA" id="ARBA00004123"/>
    </source>
</evidence>
<dbReference type="SUPFAM" id="SSF52540">
    <property type="entry name" value="P-loop containing nucleoside triphosphate hydrolases"/>
    <property type="match status" value="1"/>
</dbReference>
<evidence type="ECO:0000256" key="17">
    <source>
        <dbReference type="ARBA" id="ARBA00047995"/>
    </source>
</evidence>
<dbReference type="EC" id="3.6.4.12" evidence="4"/>
<dbReference type="AlphaFoldDB" id="A0A182N8E0"/>
<name>A0A182N8E0_9DIPT</name>
<evidence type="ECO:0000256" key="9">
    <source>
        <dbReference type="ARBA" id="ARBA00022741"/>
    </source>
</evidence>
<evidence type="ECO:0000256" key="7">
    <source>
        <dbReference type="ARBA" id="ARBA00022722"/>
    </source>
</evidence>
<dbReference type="GO" id="GO:0005634">
    <property type="term" value="C:nucleus"/>
    <property type="evidence" value="ECO:0007669"/>
    <property type="project" value="UniProtKB-SubCell"/>
</dbReference>
<keyword evidence="16" id="KW-0511">Multifunctional enzyme</keyword>
<sequence length="661" mass="74323">IFTLDLSTWKQCKVLTVESCGNKYTKITLEDKRCKEKAICHLLPPWNTNEYIMPGLTVSVLATKVDVNSDHFVVNAEADNSCKSLEDVETIASNVMKTRKMVTLLYATRMTISEALGLVDPYLKEIEMFLNKYLATRVKQTANSRENRGDSNNIMICAIEDIEENIWCHQLGVKGKIDATVSVRGDEGSRKIEKLPLELKTGRASYSFEHLGQLALYEMMMNLVGHHVNGGLLLYLRDGKFSRMAANRNMKRDLIMLRNEVARYFNTWMTRDEKSCHCIEELVPMKFTLPDPINNERACAKCAYNTVCIALSKREMDSGFHATNHGLFSIAEESCGHLKNVEIDYFIQWAGLIYLEQHESPMTHTIRNIWNMTPQERCEKGSCIAGLALITPIRAVDDLYFHTFALDKKLQKNDPNFDQIGASNTVSSSAMDTFQIGEYVICSTPNRIAVASGHIISRAGHELVVSFERDLSANYSGEKFMLDQSASYQSTGFNLCNLAMLLRKDDTSTRLRRIIVDRVTPSFTDGILSKSIIPAAKEILKHLNRFQKQAALKAAASTSYCLLKGLPGTGKTQTIVGLIRLLLALGESILLTSNTHSAVDNVLKRLLPFEDIKFLRLGSIDRIDPDLKPHAESVLTENCETPTQLMEVYNQFSLAKGRDIQ</sequence>
<keyword evidence="21" id="KW-1185">Reference proteome</keyword>
<dbReference type="InterPro" id="IPR041677">
    <property type="entry name" value="DNA2/NAM7_AAA_11"/>
</dbReference>
<dbReference type="Gene3D" id="3.40.50.300">
    <property type="entry name" value="P-loop containing nucleotide triphosphate hydrolases"/>
    <property type="match status" value="1"/>
</dbReference>
<dbReference type="GO" id="GO:0005524">
    <property type="term" value="F:ATP binding"/>
    <property type="evidence" value="ECO:0007669"/>
    <property type="project" value="UniProtKB-KW"/>
</dbReference>
<keyword evidence="5" id="KW-0004">4Fe-4S</keyword>
<evidence type="ECO:0000313" key="21">
    <source>
        <dbReference type="Proteomes" id="UP000075884"/>
    </source>
</evidence>
<evidence type="ECO:0000256" key="12">
    <source>
        <dbReference type="ARBA" id="ARBA00022840"/>
    </source>
</evidence>
<dbReference type="Pfam" id="PF13086">
    <property type="entry name" value="AAA_11"/>
    <property type="match status" value="1"/>
</dbReference>
<comment type="catalytic activity">
    <reaction evidence="17">
        <text>ATP + H2O = ADP + phosphate + H(+)</text>
        <dbReference type="Rhea" id="RHEA:13065"/>
        <dbReference type="ChEBI" id="CHEBI:15377"/>
        <dbReference type="ChEBI" id="CHEBI:15378"/>
        <dbReference type="ChEBI" id="CHEBI:30616"/>
        <dbReference type="ChEBI" id="CHEBI:43474"/>
        <dbReference type="ChEBI" id="CHEBI:456216"/>
        <dbReference type="EC" id="3.6.4.12"/>
    </reaction>
</comment>
<dbReference type="Pfam" id="PF08696">
    <property type="entry name" value="Dna2"/>
    <property type="match status" value="1"/>
</dbReference>
<evidence type="ECO:0000256" key="1">
    <source>
        <dbReference type="ARBA" id="ARBA00001966"/>
    </source>
</evidence>
<keyword evidence="12" id="KW-0067">ATP-binding</keyword>
<dbReference type="GO" id="GO:0003678">
    <property type="term" value="F:DNA helicase activity"/>
    <property type="evidence" value="ECO:0007669"/>
    <property type="project" value="UniProtKB-EC"/>
</dbReference>
<evidence type="ECO:0000256" key="4">
    <source>
        <dbReference type="ARBA" id="ARBA00012551"/>
    </source>
</evidence>
<protein>
    <recommendedName>
        <fullName evidence="4">DNA helicase</fullName>
        <ecNumber evidence="4">3.6.4.12</ecNumber>
    </recommendedName>
</protein>
<dbReference type="GO" id="GO:0046872">
    <property type="term" value="F:metal ion binding"/>
    <property type="evidence" value="ECO:0007669"/>
    <property type="project" value="UniProtKB-KW"/>
</dbReference>
<proteinExistence type="inferred from homology"/>
<feature type="domain" description="DNA2/NAM7 helicase helicase" evidence="19">
    <location>
        <begin position="542"/>
        <end position="639"/>
    </location>
</feature>
<evidence type="ECO:0000256" key="10">
    <source>
        <dbReference type="ARBA" id="ARBA00022801"/>
    </source>
</evidence>
<organism evidence="20 21">
    <name type="scientific">Anopheles dirus</name>
    <dbReference type="NCBI Taxonomy" id="7168"/>
    <lineage>
        <taxon>Eukaryota</taxon>
        <taxon>Metazoa</taxon>
        <taxon>Ecdysozoa</taxon>
        <taxon>Arthropoda</taxon>
        <taxon>Hexapoda</taxon>
        <taxon>Insecta</taxon>
        <taxon>Pterygota</taxon>
        <taxon>Neoptera</taxon>
        <taxon>Endopterygota</taxon>
        <taxon>Diptera</taxon>
        <taxon>Nematocera</taxon>
        <taxon>Culicoidea</taxon>
        <taxon>Culicidae</taxon>
        <taxon>Anophelinae</taxon>
        <taxon>Anopheles</taxon>
    </lineage>
</organism>
<keyword evidence="7" id="KW-0540">Nuclease</keyword>
<comment type="cofactor">
    <cofactor evidence="1">
        <name>[4Fe-4S] cluster</name>
        <dbReference type="ChEBI" id="CHEBI:49883"/>
    </cofactor>
</comment>
<evidence type="ECO:0000256" key="13">
    <source>
        <dbReference type="ARBA" id="ARBA00023004"/>
    </source>
</evidence>
<keyword evidence="14" id="KW-0411">Iron-sulfur</keyword>
<reference evidence="21" key="1">
    <citation type="submission" date="2013-03" db="EMBL/GenBank/DDBJ databases">
        <title>The Genome Sequence of Anopheles dirus WRAIR2.</title>
        <authorList>
            <consortium name="The Broad Institute Genomics Platform"/>
            <person name="Neafsey D.E."/>
            <person name="Walton C."/>
            <person name="Walker B."/>
            <person name="Young S.K."/>
            <person name="Zeng Q."/>
            <person name="Gargeya S."/>
            <person name="Fitzgerald M."/>
            <person name="Haas B."/>
            <person name="Abouelleil A."/>
            <person name="Allen A.W."/>
            <person name="Alvarado L."/>
            <person name="Arachchi H.M."/>
            <person name="Berlin A.M."/>
            <person name="Chapman S.B."/>
            <person name="Gainer-Dewar J."/>
            <person name="Goldberg J."/>
            <person name="Griggs A."/>
            <person name="Gujja S."/>
            <person name="Hansen M."/>
            <person name="Howarth C."/>
            <person name="Imamovic A."/>
            <person name="Ireland A."/>
            <person name="Larimer J."/>
            <person name="McCowan C."/>
            <person name="Murphy C."/>
            <person name="Pearson M."/>
            <person name="Poon T.W."/>
            <person name="Priest M."/>
            <person name="Roberts A."/>
            <person name="Saif S."/>
            <person name="Shea T."/>
            <person name="Sisk P."/>
            <person name="Sykes S."/>
            <person name="Wortman J."/>
            <person name="Nusbaum C."/>
            <person name="Birren B."/>
        </authorList>
    </citation>
    <scope>NUCLEOTIDE SEQUENCE [LARGE SCALE GENOMIC DNA]</scope>
    <source>
        <strain evidence="21">WRAIR2</strain>
    </source>
</reference>
<keyword evidence="11" id="KW-0347">Helicase</keyword>
<dbReference type="InterPro" id="IPR014808">
    <property type="entry name" value="DNA_replication_fac_Dna2_N"/>
</dbReference>
<evidence type="ECO:0000256" key="16">
    <source>
        <dbReference type="ARBA" id="ARBA00023268"/>
    </source>
</evidence>
<dbReference type="InterPro" id="IPR051827">
    <property type="entry name" value="Cas4_exonuclease"/>
</dbReference>
<evidence type="ECO:0000313" key="20">
    <source>
        <dbReference type="EnsemblMetazoa" id="ADIR003914-PA"/>
    </source>
</evidence>
<keyword evidence="13" id="KW-0408">Iron</keyword>
<dbReference type="Proteomes" id="UP000075884">
    <property type="component" value="Unassembled WGS sequence"/>
</dbReference>
<evidence type="ECO:0000259" key="18">
    <source>
        <dbReference type="Pfam" id="PF08696"/>
    </source>
</evidence>
<dbReference type="InterPro" id="IPR027417">
    <property type="entry name" value="P-loop_NTPase"/>
</dbReference>
<dbReference type="VEuPathDB" id="VectorBase:ADIR003914"/>
<dbReference type="Gene3D" id="3.90.320.10">
    <property type="match status" value="1"/>
</dbReference>
<keyword evidence="9" id="KW-0547">Nucleotide-binding</keyword>
<dbReference type="PANTHER" id="PTHR36531:SF6">
    <property type="entry name" value="DNA REPLICATION ATP-DEPENDENT HELICASE_NUCLEASE DNA2"/>
    <property type="match status" value="1"/>
</dbReference>
<evidence type="ECO:0000259" key="19">
    <source>
        <dbReference type="Pfam" id="PF13086"/>
    </source>
</evidence>
<dbReference type="STRING" id="7168.A0A182N8E0"/>
<dbReference type="GO" id="GO:0004518">
    <property type="term" value="F:nuclease activity"/>
    <property type="evidence" value="ECO:0007669"/>
    <property type="project" value="UniProtKB-KW"/>
</dbReference>
<dbReference type="GO" id="GO:0016887">
    <property type="term" value="F:ATP hydrolysis activity"/>
    <property type="evidence" value="ECO:0007669"/>
    <property type="project" value="RHEA"/>
</dbReference>
<evidence type="ECO:0000256" key="11">
    <source>
        <dbReference type="ARBA" id="ARBA00022806"/>
    </source>
</evidence>
<keyword evidence="15" id="KW-0539">Nucleus</keyword>
<comment type="subcellular location">
    <subcellularLocation>
        <location evidence="2">Nucleus</location>
    </subcellularLocation>
</comment>
<dbReference type="EnsemblMetazoa" id="ADIR003914-RA">
    <property type="protein sequence ID" value="ADIR003914-PA"/>
    <property type="gene ID" value="ADIR003914"/>
</dbReference>
<accession>A0A182N8E0</accession>
<keyword evidence="8" id="KW-0479">Metal-binding</keyword>
<feature type="domain" description="DNA replication factor Dna2 N-terminal" evidence="18">
    <location>
        <begin position="71"/>
        <end position="183"/>
    </location>
</feature>
<dbReference type="GO" id="GO:0051539">
    <property type="term" value="F:4 iron, 4 sulfur cluster binding"/>
    <property type="evidence" value="ECO:0007669"/>
    <property type="project" value="UniProtKB-KW"/>
</dbReference>